<keyword evidence="2" id="KW-1185">Reference proteome</keyword>
<evidence type="ECO:0008006" key="3">
    <source>
        <dbReference type="Google" id="ProtNLM"/>
    </source>
</evidence>
<organism evidence="1 2">
    <name type="scientific">Adhaeribacter terreus</name>
    <dbReference type="NCBI Taxonomy" id="529703"/>
    <lineage>
        <taxon>Bacteria</taxon>
        <taxon>Pseudomonadati</taxon>
        <taxon>Bacteroidota</taxon>
        <taxon>Cytophagia</taxon>
        <taxon>Cytophagales</taxon>
        <taxon>Hymenobacteraceae</taxon>
        <taxon>Adhaeribacter</taxon>
    </lineage>
</organism>
<sequence length="113" mass="12873">MQEKERMTSMVNVLESVKANGYVVDFRVTEQGELRALDHSETFLPADVQIVDFYRFEHDTNPGDMAILYVLETSNGLKGTISDAYGTYSDSITEDFMKQVEDLGKNLDKHTRD</sequence>
<evidence type="ECO:0000313" key="2">
    <source>
        <dbReference type="Proteomes" id="UP001596161"/>
    </source>
</evidence>
<dbReference type="EMBL" id="JBHSKT010000014">
    <property type="protein sequence ID" value="MFC5272289.1"/>
    <property type="molecule type" value="Genomic_DNA"/>
</dbReference>
<proteinExistence type="predicted"/>
<evidence type="ECO:0000313" key="1">
    <source>
        <dbReference type="EMBL" id="MFC5272289.1"/>
    </source>
</evidence>
<gene>
    <name evidence="1" type="ORF">ACFPIB_16865</name>
</gene>
<accession>A0ABW0ED88</accession>
<comment type="caution">
    <text evidence="1">The sequence shown here is derived from an EMBL/GenBank/DDBJ whole genome shotgun (WGS) entry which is preliminary data.</text>
</comment>
<dbReference type="RefSeq" id="WP_378018649.1">
    <property type="nucleotide sequence ID" value="NZ_JBHSKT010000014.1"/>
</dbReference>
<protein>
    <recommendedName>
        <fullName evidence="3">Phosphoribosylpyrophosphate synthetase</fullName>
    </recommendedName>
</protein>
<dbReference type="Proteomes" id="UP001596161">
    <property type="component" value="Unassembled WGS sequence"/>
</dbReference>
<reference evidence="2" key="1">
    <citation type="journal article" date="2019" name="Int. J. Syst. Evol. Microbiol.">
        <title>The Global Catalogue of Microorganisms (GCM) 10K type strain sequencing project: providing services to taxonomists for standard genome sequencing and annotation.</title>
        <authorList>
            <consortium name="The Broad Institute Genomics Platform"/>
            <consortium name="The Broad Institute Genome Sequencing Center for Infectious Disease"/>
            <person name="Wu L."/>
            <person name="Ma J."/>
        </authorList>
    </citation>
    <scope>NUCLEOTIDE SEQUENCE [LARGE SCALE GENOMIC DNA]</scope>
    <source>
        <strain evidence="2">KACC 12602</strain>
    </source>
</reference>
<name>A0ABW0ED88_9BACT</name>